<feature type="compositionally biased region" description="Pro residues" evidence="1">
    <location>
        <begin position="1"/>
        <end position="12"/>
    </location>
</feature>
<organism evidence="2 3">
    <name type="scientific">Streptomonospora nanhaiensis</name>
    <dbReference type="NCBI Taxonomy" id="1323731"/>
    <lineage>
        <taxon>Bacteria</taxon>
        <taxon>Bacillati</taxon>
        <taxon>Actinomycetota</taxon>
        <taxon>Actinomycetes</taxon>
        <taxon>Streptosporangiales</taxon>
        <taxon>Nocardiopsidaceae</taxon>
        <taxon>Streptomonospora</taxon>
    </lineage>
</organism>
<dbReference type="Proteomes" id="UP000575985">
    <property type="component" value="Unassembled WGS sequence"/>
</dbReference>
<keyword evidence="3" id="KW-1185">Reference proteome</keyword>
<proteinExistence type="predicted"/>
<feature type="compositionally biased region" description="Pro residues" evidence="1">
    <location>
        <begin position="347"/>
        <end position="357"/>
    </location>
</feature>
<feature type="compositionally biased region" description="Gly residues" evidence="1">
    <location>
        <begin position="83"/>
        <end position="92"/>
    </location>
</feature>
<comment type="caution">
    <text evidence="2">The sequence shown here is derived from an EMBL/GenBank/DDBJ whole genome shotgun (WGS) entry which is preliminary data.</text>
</comment>
<feature type="region of interest" description="Disordered" evidence="1">
    <location>
        <begin position="1"/>
        <end position="149"/>
    </location>
</feature>
<feature type="compositionally biased region" description="Basic residues" evidence="1">
    <location>
        <begin position="227"/>
        <end position="238"/>
    </location>
</feature>
<evidence type="ECO:0000313" key="2">
    <source>
        <dbReference type="EMBL" id="NYI94150.1"/>
    </source>
</evidence>
<name>A0A853BGJ2_9ACTN</name>
<gene>
    <name evidence="2" type="ORF">HNR12_000427</name>
</gene>
<feature type="region of interest" description="Disordered" evidence="1">
    <location>
        <begin position="220"/>
        <end position="357"/>
    </location>
</feature>
<evidence type="ECO:0000313" key="3">
    <source>
        <dbReference type="Proteomes" id="UP000575985"/>
    </source>
</evidence>
<accession>A0A853BGJ2</accession>
<dbReference type="EMBL" id="JACCFO010000001">
    <property type="protein sequence ID" value="NYI94150.1"/>
    <property type="molecule type" value="Genomic_DNA"/>
</dbReference>
<evidence type="ECO:0000256" key="1">
    <source>
        <dbReference type="SAM" id="MobiDB-lite"/>
    </source>
</evidence>
<dbReference type="AlphaFoldDB" id="A0A853BGJ2"/>
<feature type="compositionally biased region" description="Basic residues" evidence="1">
    <location>
        <begin position="94"/>
        <end position="113"/>
    </location>
</feature>
<reference evidence="2 3" key="1">
    <citation type="submission" date="2020-07" db="EMBL/GenBank/DDBJ databases">
        <title>Sequencing the genomes of 1000 actinobacteria strains.</title>
        <authorList>
            <person name="Klenk H.-P."/>
        </authorList>
    </citation>
    <scope>NUCLEOTIDE SEQUENCE [LARGE SCALE GENOMIC DNA]</scope>
    <source>
        <strain evidence="2 3">DSM 45927</strain>
    </source>
</reference>
<protein>
    <submittedName>
        <fullName evidence="2">Uncharacterized protein</fullName>
    </submittedName>
</protein>
<sequence>MHRGPPPGPPVRCPSLSPEGAGGGGGPAPVRTRNAPIPAAARERGRRGAGRAADPRFVGHGRGRPSARWRGRPQSRPRVWRGGDAGAAGGTGRSRIRARRRPTCPRCGRRPPVHRPPTGRCPAGGGARGGAGGRLNRSPLPEVRGGGSLAEVAPAERFGGDRPARPAAFPADPPKVPVVAELEQAVVAAWLAALDRGGVERRGRPVRIRCRGRRGWAVPYPPERSRRGSRRAGRRCPGRRAGSAGPLRGPATACRGRGAPGRRTGCARSLSGPRIPQSESGPGECRDPDAGSLTDVRGAEGVQGGVCFRSSHAGMRPLAGDAQARRRSALPRLVPSAQRRRGTAPAIPAPLPSPTAR</sequence>
<feature type="compositionally biased region" description="Gly residues" evidence="1">
    <location>
        <begin position="122"/>
        <end position="133"/>
    </location>
</feature>
<feature type="compositionally biased region" description="Basic residues" evidence="1">
    <location>
        <begin position="59"/>
        <end position="79"/>
    </location>
</feature>